<name>A0A914UVF3_9BILA</name>
<feature type="signal peptide" evidence="1">
    <location>
        <begin position="1"/>
        <end position="25"/>
    </location>
</feature>
<dbReference type="AlphaFoldDB" id="A0A914UVF3"/>
<keyword evidence="2" id="KW-1185">Reference proteome</keyword>
<feature type="chain" id="PRO_5037196574" evidence="1">
    <location>
        <begin position="26"/>
        <end position="243"/>
    </location>
</feature>
<keyword evidence="1" id="KW-0732">Signal</keyword>
<evidence type="ECO:0000313" key="3">
    <source>
        <dbReference type="WBParaSite" id="PSAMB.scaffold1294size33312.g12308.t1"/>
    </source>
</evidence>
<sequence length="243" mass="26468">MHSPMTKNMRAVLLVACALLATASSQPTVTFDDSLINRVIAQLGAEGPRNDVDGSNRALLIQLILKAMRGKTERTSQPSPLGEQLAQMQMRWQRLSDEPTVALPSHQLVAPVSSPSAMQHSLIVLNVYRVDEDGCEGLGSNRAVVARLEVGAQEKHPRQVLKLAEAAAADSCRRSGSFQSQPPLREPLPPLLAPAGIRIDGAKVSCVDHRRSLSPLPSQYRFEHELAFVLLFACRSFHLSPSI</sequence>
<dbReference type="WBParaSite" id="PSAMB.scaffold1294size33312.g12308.t1">
    <property type="protein sequence ID" value="PSAMB.scaffold1294size33312.g12308.t1"/>
    <property type="gene ID" value="PSAMB.scaffold1294size33312.g12308"/>
</dbReference>
<evidence type="ECO:0000256" key="1">
    <source>
        <dbReference type="SAM" id="SignalP"/>
    </source>
</evidence>
<reference evidence="3" key="1">
    <citation type="submission" date="2022-11" db="UniProtKB">
        <authorList>
            <consortium name="WormBaseParasite"/>
        </authorList>
    </citation>
    <scope>IDENTIFICATION</scope>
</reference>
<organism evidence="2 3">
    <name type="scientific">Plectus sambesii</name>
    <dbReference type="NCBI Taxonomy" id="2011161"/>
    <lineage>
        <taxon>Eukaryota</taxon>
        <taxon>Metazoa</taxon>
        <taxon>Ecdysozoa</taxon>
        <taxon>Nematoda</taxon>
        <taxon>Chromadorea</taxon>
        <taxon>Plectida</taxon>
        <taxon>Plectina</taxon>
        <taxon>Plectoidea</taxon>
        <taxon>Plectidae</taxon>
        <taxon>Plectus</taxon>
    </lineage>
</organism>
<proteinExistence type="predicted"/>
<protein>
    <submittedName>
        <fullName evidence="3">Uncharacterized protein</fullName>
    </submittedName>
</protein>
<dbReference type="Proteomes" id="UP000887566">
    <property type="component" value="Unplaced"/>
</dbReference>
<evidence type="ECO:0000313" key="2">
    <source>
        <dbReference type="Proteomes" id="UP000887566"/>
    </source>
</evidence>
<accession>A0A914UVF3</accession>